<gene>
    <name evidence="1" type="ORF">L6164_012207</name>
</gene>
<organism evidence="1 2">
    <name type="scientific">Bauhinia variegata</name>
    <name type="common">Purple orchid tree</name>
    <name type="synonym">Phanera variegata</name>
    <dbReference type="NCBI Taxonomy" id="167791"/>
    <lineage>
        <taxon>Eukaryota</taxon>
        <taxon>Viridiplantae</taxon>
        <taxon>Streptophyta</taxon>
        <taxon>Embryophyta</taxon>
        <taxon>Tracheophyta</taxon>
        <taxon>Spermatophyta</taxon>
        <taxon>Magnoliopsida</taxon>
        <taxon>eudicotyledons</taxon>
        <taxon>Gunneridae</taxon>
        <taxon>Pentapetalae</taxon>
        <taxon>rosids</taxon>
        <taxon>fabids</taxon>
        <taxon>Fabales</taxon>
        <taxon>Fabaceae</taxon>
        <taxon>Cercidoideae</taxon>
        <taxon>Cercideae</taxon>
        <taxon>Bauhiniinae</taxon>
        <taxon>Bauhinia</taxon>
    </lineage>
</organism>
<evidence type="ECO:0000313" key="1">
    <source>
        <dbReference type="EMBL" id="KAI4345039.1"/>
    </source>
</evidence>
<dbReference type="Proteomes" id="UP000828941">
    <property type="component" value="Chromosome 5"/>
</dbReference>
<dbReference type="EMBL" id="CM039430">
    <property type="protein sequence ID" value="KAI4345039.1"/>
    <property type="molecule type" value="Genomic_DNA"/>
</dbReference>
<sequence>MDNSAPDLNNKTARDISQITPKARVASIGDHEVDMVRVTYPSRYARYDNLSLDDAPSTSDLSRLGGFPMRFDVEACPLGVGVCEGREVEELRKKKRKTRDSSSIPTTSFTDYFLKKSRPASFISPPAPAPGTKPIDVDADDLPTMTQCGFEDSFTEVLATPFIDLPKDLVCPPLSWQGIRTKMIVRRDWETFVATASQEAIRLPERVTFLLRSGKLVSPKAEDFDALLSLFNAPLKATEGFLPLDPTALVAEFQHVCSNAMLGELATSFHFYFRIVQIINDRIKSEQYSFIELDDLQVAKDAVEEKASIAEERATAAE</sequence>
<evidence type="ECO:0000313" key="2">
    <source>
        <dbReference type="Proteomes" id="UP000828941"/>
    </source>
</evidence>
<reference evidence="1 2" key="1">
    <citation type="journal article" date="2022" name="DNA Res.">
        <title>Chromosomal-level genome assembly of the orchid tree Bauhinia variegata (Leguminosae; Cercidoideae) supports the allotetraploid origin hypothesis of Bauhinia.</title>
        <authorList>
            <person name="Zhong Y."/>
            <person name="Chen Y."/>
            <person name="Zheng D."/>
            <person name="Pang J."/>
            <person name="Liu Y."/>
            <person name="Luo S."/>
            <person name="Meng S."/>
            <person name="Qian L."/>
            <person name="Wei D."/>
            <person name="Dai S."/>
            <person name="Zhou R."/>
        </authorList>
    </citation>
    <scope>NUCLEOTIDE SEQUENCE [LARGE SCALE GENOMIC DNA]</scope>
    <source>
        <strain evidence="1">BV-YZ2020</strain>
    </source>
</reference>
<proteinExistence type="predicted"/>
<keyword evidence="2" id="KW-1185">Reference proteome</keyword>
<name>A0ACB9PAV2_BAUVA</name>
<comment type="caution">
    <text evidence="1">The sequence shown here is derived from an EMBL/GenBank/DDBJ whole genome shotgun (WGS) entry which is preliminary data.</text>
</comment>
<protein>
    <submittedName>
        <fullName evidence="1">Uncharacterized protein</fullName>
    </submittedName>
</protein>
<accession>A0ACB9PAV2</accession>